<dbReference type="Pfam" id="PF00392">
    <property type="entry name" value="GntR"/>
    <property type="match status" value="1"/>
</dbReference>
<gene>
    <name evidence="5" type="ORF">E9232_006657</name>
</gene>
<dbReference type="InterPro" id="IPR011711">
    <property type="entry name" value="GntR_C"/>
</dbReference>
<dbReference type="SMART" id="SM00345">
    <property type="entry name" value="HTH_GNTR"/>
    <property type="match status" value="1"/>
</dbReference>
<dbReference type="Gene3D" id="1.10.10.10">
    <property type="entry name" value="Winged helix-like DNA-binding domain superfamily/Winged helix DNA-binding domain"/>
    <property type="match status" value="1"/>
</dbReference>
<dbReference type="InterPro" id="IPR036388">
    <property type="entry name" value="WH-like_DNA-bd_sf"/>
</dbReference>
<dbReference type="SUPFAM" id="SSF48008">
    <property type="entry name" value="GntR ligand-binding domain-like"/>
    <property type="match status" value="1"/>
</dbReference>
<dbReference type="CDD" id="cd07377">
    <property type="entry name" value="WHTH_GntR"/>
    <property type="match status" value="1"/>
</dbReference>
<name>A0ABU1JZQ5_9PROT</name>
<evidence type="ECO:0000256" key="3">
    <source>
        <dbReference type="ARBA" id="ARBA00023163"/>
    </source>
</evidence>
<dbReference type="Pfam" id="PF07729">
    <property type="entry name" value="FCD"/>
    <property type="match status" value="1"/>
</dbReference>
<dbReference type="SUPFAM" id="SSF46785">
    <property type="entry name" value="Winged helix' DNA-binding domain"/>
    <property type="match status" value="1"/>
</dbReference>
<sequence>MPHVAPSDALPIAAAADSVEERAGGLPDIRFQLDRRLPVADQVYGALRHAIVGVHLLPGTPISENSISRQFGVSRTPIRAAIQRLAEEGLIDVYPQQGSFVAPIRLSGIGDAHFVRRALEVAVLHETVKIWTPAMSAAARAVPARQRALLDAGDTDGFHAADAEFHHLLMSFANREGVWTTIQAAWTRLARFMRLFGSPERLPLVIEEHIAIIDALDAGDVAAAEARLVYHIDRTFVLLDQLPDRYRRYVSD</sequence>
<keyword evidence="1" id="KW-0805">Transcription regulation</keyword>
<proteinExistence type="predicted"/>
<dbReference type="PROSITE" id="PS50949">
    <property type="entry name" value="HTH_GNTR"/>
    <property type="match status" value="1"/>
</dbReference>
<evidence type="ECO:0000313" key="6">
    <source>
        <dbReference type="Proteomes" id="UP001262410"/>
    </source>
</evidence>
<reference evidence="5 6" key="1">
    <citation type="submission" date="2023-07" db="EMBL/GenBank/DDBJ databases">
        <title>Sorghum-associated microbial communities from plants grown in Nebraska, USA.</title>
        <authorList>
            <person name="Schachtman D."/>
        </authorList>
    </citation>
    <scope>NUCLEOTIDE SEQUENCE [LARGE SCALE GENOMIC DNA]</scope>
    <source>
        <strain evidence="5 6">584</strain>
    </source>
</reference>
<comment type="caution">
    <text evidence="5">The sequence shown here is derived from an EMBL/GenBank/DDBJ whole genome shotgun (WGS) entry which is preliminary data.</text>
</comment>
<keyword evidence="3" id="KW-0804">Transcription</keyword>
<dbReference type="InterPro" id="IPR000524">
    <property type="entry name" value="Tscrpt_reg_HTH_GntR"/>
</dbReference>
<dbReference type="PANTHER" id="PTHR43537">
    <property type="entry name" value="TRANSCRIPTIONAL REGULATOR, GNTR FAMILY"/>
    <property type="match status" value="1"/>
</dbReference>
<evidence type="ECO:0000256" key="2">
    <source>
        <dbReference type="ARBA" id="ARBA00023125"/>
    </source>
</evidence>
<dbReference type="PRINTS" id="PR00035">
    <property type="entry name" value="HTHGNTR"/>
</dbReference>
<dbReference type="Proteomes" id="UP001262410">
    <property type="component" value="Unassembled WGS sequence"/>
</dbReference>
<dbReference type="RefSeq" id="WP_309801522.1">
    <property type="nucleotide sequence ID" value="NZ_JAVDPW010000016.1"/>
</dbReference>
<evidence type="ECO:0000256" key="1">
    <source>
        <dbReference type="ARBA" id="ARBA00023015"/>
    </source>
</evidence>
<evidence type="ECO:0000259" key="4">
    <source>
        <dbReference type="PROSITE" id="PS50949"/>
    </source>
</evidence>
<dbReference type="PANTHER" id="PTHR43537:SF45">
    <property type="entry name" value="GNTR FAMILY REGULATORY PROTEIN"/>
    <property type="match status" value="1"/>
</dbReference>
<dbReference type="SMART" id="SM00895">
    <property type="entry name" value="FCD"/>
    <property type="match status" value="1"/>
</dbReference>
<keyword evidence="6" id="KW-1185">Reference proteome</keyword>
<protein>
    <submittedName>
        <fullName evidence="5">DNA-binding GntR family transcriptional regulator</fullName>
    </submittedName>
</protein>
<organism evidence="5 6">
    <name type="scientific">Inquilinus ginsengisoli</name>
    <dbReference type="NCBI Taxonomy" id="363840"/>
    <lineage>
        <taxon>Bacteria</taxon>
        <taxon>Pseudomonadati</taxon>
        <taxon>Pseudomonadota</taxon>
        <taxon>Alphaproteobacteria</taxon>
        <taxon>Rhodospirillales</taxon>
        <taxon>Rhodospirillaceae</taxon>
        <taxon>Inquilinus</taxon>
    </lineage>
</organism>
<accession>A0ABU1JZQ5</accession>
<dbReference type="GO" id="GO:0003677">
    <property type="term" value="F:DNA binding"/>
    <property type="evidence" value="ECO:0007669"/>
    <property type="project" value="UniProtKB-KW"/>
</dbReference>
<keyword evidence="2 5" id="KW-0238">DNA-binding</keyword>
<dbReference type="InterPro" id="IPR036390">
    <property type="entry name" value="WH_DNA-bd_sf"/>
</dbReference>
<evidence type="ECO:0000313" key="5">
    <source>
        <dbReference type="EMBL" id="MDR6294103.1"/>
    </source>
</evidence>
<feature type="domain" description="HTH gntR-type" evidence="4">
    <location>
        <begin position="37"/>
        <end position="104"/>
    </location>
</feature>
<dbReference type="InterPro" id="IPR008920">
    <property type="entry name" value="TF_FadR/GntR_C"/>
</dbReference>
<dbReference type="EMBL" id="JAVDPW010000016">
    <property type="protein sequence ID" value="MDR6294103.1"/>
    <property type="molecule type" value="Genomic_DNA"/>
</dbReference>
<dbReference type="Gene3D" id="1.20.120.530">
    <property type="entry name" value="GntR ligand-binding domain-like"/>
    <property type="match status" value="1"/>
</dbReference>